<keyword evidence="3" id="KW-1185">Reference proteome</keyword>
<comment type="caution">
    <text evidence="2">The sequence shown here is derived from an EMBL/GenBank/DDBJ whole genome shotgun (WGS) entry which is preliminary data.</text>
</comment>
<proteinExistence type="predicted"/>
<reference evidence="2" key="1">
    <citation type="submission" date="2022-12" db="EMBL/GenBank/DDBJ databases">
        <authorList>
            <person name="Petersen C."/>
        </authorList>
    </citation>
    <scope>NUCLEOTIDE SEQUENCE</scope>
    <source>
        <strain evidence="2">IBT 21472</strain>
    </source>
</reference>
<dbReference type="Proteomes" id="UP001147746">
    <property type="component" value="Unassembled WGS sequence"/>
</dbReference>
<accession>A0A9W9GLE7</accession>
<feature type="region of interest" description="Disordered" evidence="1">
    <location>
        <begin position="17"/>
        <end position="38"/>
    </location>
</feature>
<feature type="region of interest" description="Disordered" evidence="1">
    <location>
        <begin position="154"/>
        <end position="177"/>
    </location>
</feature>
<feature type="compositionally biased region" description="Basic and acidic residues" evidence="1">
    <location>
        <begin position="165"/>
        <end position="176"/>
    </location>
</feature>
<evidence type="ECO:0000256" key="1">
    <source>
        <dbReference type="SAM" id="MobiDB-lite"/>
    </source>
</evidence>
<dbReference type="EMBL" id="JAPZBO010000003">
    <property type="protein sequence ID" value="KAJ5320755.1"/>
    <property type="molecule type" value="Genomic_DNA"/>
</dbReference>
<dbReference type="OrthoDB" id="4499271at2759"/>
<protein>
    <submittedName>
        <fullName evidence="2">Uncharacterized protein</fullName>
    </submittedName>
</protein>
<dbReference type="AlphaFoldDB" id="A0A9W9GLE7"/>
<organism evidence="2 3">
    <name type="scientific">Penicillium atrosanguineum</name>
    <dbReference type="NCBI Taxonomy" id="1132637"/>
    <lineage>
        <taxon>Eukaryota</taxon>
        <taxon>Fungi</taxon>
        <taxon>Dikarya</taxon>
        <taxon>Ascomycota</taxon>
        <taxon>Pezizomycotina</taxon>
        <taxon>Eurotiomycetes</taxon>
        <taxon>Eurotiomycetidae</taxon>
        <taxon>Eurotiales</taxon>
        <taxon>Aspergillaceae</taxon>
        <taxon>Penicillium</taxon>
    </lineage>
</organism>
<sequence length="440" mass="49847">MTWVRIGSLEVKLESKSASDRCEHSPGSPTQGQFDKFPDSVEKPQAVNILTKQSTVEIESMLSVWSASSSNFKVKFEIEKDTDEPVYRRASAFDIPIYDQLVNYRHPDDLAGGFVKPRSNSVPWTWPRAVDRHIPADGSSAGYQDKGNGVWGPLESTPWAPLPEQRSEPHDNENKHNPQYVPFPNNIACILDNAGAPNLLFSSYSLGGHFKELLPKERLLQGTGTNFVILDNYMDKAIEILNNLDSNLVAIRTASTSILHAHNVHFDRDPTDNHGPIALYLKSRMLWWIEDWTVDRPSHRDPHLSLSNWDNCSVWQKDPCVASSNYSDSYPAKILEIAVLIQASMHLYCRDYNEVDGRQNWWKPMLLALMKVAGEQIHPDGWTDIISVGPVCQPYWSDFIDPETEDAQDAPYWKALLGLREYLIDVDYLVEPQNLCITGP</sequence>
<evidence type="ECO:0000313" key="2">
    <source>
        <dbReference type="EMBL" id="KAJ5320755.1"/>
    </source>
</evidence>
<evidence type="ECO:0000313" key="3">
    <source>
        <dbReference type="Proteomes" id="UP001147746"/>
    </source>
</evidence>
<name>A0A9W9GLE7_9EURO</name>
<gene>
    <name evidence="2" type="ORF">N7476_003757</name>
</gene>
<reference evidence="2" key="2">
    <citation type="journal article" date="2023" name="IMA Fungus">
        <title>Comparative genomic study of the Penicillium genus elucidates a diverse pangenome and 15 lateral gene transfer events.</title>
        <authorList>
            <person name="Petersen C."/>
            <person name="Sorensen T."/>
            <person name="Nielsen M.R."/>
            <person name="Sondergaard T.E."/>
            <person name="Sorensen J.L."/>
            <person name="Fitzpatrick D.A."/>
            <person name="Frisvad J.C."/>
            <person name="Nielsen K.L."/>
        </authorList>
    </citation>
    <scope>NUCLEOTIDE SEQUENCE</scope>
    <source>
        <strain evidence="2">IBT 21472</strain>
    </source>
</reference>